<name>A0AAG5D057_ANOAO</name>
<sequence length="114" mass="12747">MGIFQLMLDIFAPNAEATPPRKYRISPELRGSLCRSLIPDTGTVETNTDNTITLNNGRSASLFHKGGLASAVREECKVFVCKNKIRAYPLQKKRYSFGCDGHLTRKKRRDAISS</sequence>
<organism evidence="1 2">
    <name type="scientific">Anopheles atroparvus</name>
    <name type="common">European mosquito</name>
    <dbReference type="NCBI Taxonomy" id="41427"/>
    <lineage>
        <taxon>Eukaryota</taxon>
        <taxon>Metazoa</taxon>
        <taxon>Ecdysozoa</taxon>
        <taxon>Arthropoda</taxon>
        <taxon>Hexapoda</taxon>
        <taxon>Insecta</taxon>
        <taxon>Pterygota</taxon>
        <taxon>Neoptera</taxon>
        <taxon>Endopterygota</taxon>
        <taxon>Diptera</taxon>
        <taxon>Nematocera</taxon>
        <taxon>Culicoidea</taxon>
        <taxon>Culicidae</taxon>
        <taxon>Anophelinae</taxon>
        <taxon>Anopheles</taxon>
    </lineage>
</organism>
<reference evidence="1" key="1">
    <citation type="submission" date="2024-04" db="UniProtKB">
        <authorList>
            <consortium name="EnsemblMetazoa"/>
        </authorList>
    </citation>
    <scope>IDENTIFICATION</scope>
    <source>
        <strain evidence="1">EBRO</strain>
    </source>
</reference>
<dbReference type="Proteomes" id="UP000075880">
    <property type="component" value="Unassembled WGS sequence"/>
</dbReference>
<dbReference type="EnsemblMetazoa" id="ENSAATROPT004835">
    <property type="protein sequence ID" value="ENSAATROPP004572"/>
    <property type="gene ID" value="ENSAATROPG003862"/>
</dbReference>
<accession>A0AAG5D057</accession>
<keyword evidence="2" id="KW-1185">Reference proteome</keyword>
<proteinExistence type="predicted"/>
<evidence type="ECO:0000313" key="1">
    <source>
        <dbReference type="EnsemblMetazoa" id="ENSAATROPP004572"/>
    </source>
</evidence>
<dbReference type="AlphaFoldDB" id="A0AAG5D057"/>
<evidence type="ECO:0000313" key="2">
    <source>
        <dbReference type="Proteomes" id="UP000075880"/>
    </source>
</evidence>
<protein>
    <submittedName>
        <fullName evidence="1">Uncharacterized protein</fullName>
    </submittedName>
</protein>